<protein>
    <submittedName>
        <fullName evidence="2">Uncharacterized protein</fullName>
    </submittedName>
</protein>
<dbReference type="Proteomes" id="UP000236291">
    <property type="component" value="Unassembled WGS sequence"/>
</dbReference>
<name>A0A2K3NQ03_TRIPR</name>
<accession>A0A2K3NQ03</accession>
<evidence type="ECO:0000313" key="3">
    <source>
        <dbReference type="Proteomes" id="UP000236291"/>
    </source>
</evidence>
<reference evidence="2 3" key="2">
    <citation type="journal article" date="2017" name="Front. Plant Sci.">
        <title>Gene Classification and Mining of Molecular Markers Useful in Red Clover (Trifolium pratense) Breeding.</title>
        <authorList>
            <person name="Istvanek J."/>
            <person name="Dluhosova J."/>
            <person name="Dluhos P."/>
            <person name="Patkova L."/>
            <person name="Nedelnik J."/>
            <person name="Repkova J."/>
        </authorList>
    </citation>
    <scope>NUCLEOTIDE SEQUENCE [LARGE SCALE GENOMIC DNA]</scope>
    <source>
        <strain evidence="3">cv. Tatra</strain>
        <tissue evidence="2">Young leaves</tissue>
    </source>
</reference>
<evidence type="ECO:0000313" key="2">
    <source>
        <dbReference type="EMBL" id="PNY05114.1"/>
    </source>
</evidence>
<feature type="region of interest" description="Disordered" evidence="1">
    <location>
        <begin position="38"/>
        <end position="62"/>
    </location>
</feature>
<comment type="caution">
    <text evidence="2">The sequence shown here is derived from an EMBL/GenBank/DDBJ whole genome shotgun (WGS) entry which is preliminary data.</text>
</comment>
<gene>
    <name evidence="2" type="ORF">L195_g001553</name>
</gene>
<proteinExistence type="predicted"/>
<evidence type="ECO:0000256" key="1">
    <source>
        <dbReference type="SAM" id="MobiDB-lite"/>
    </source>
</evidence>
<dbReference type="AlphaFoldDB" id="A0A2K3NQ03"/>
<reference evidence="2 3" key="1">
    <citation type="journal article" date="2014" name="Am. J. Bot.">
        <title>Genome assembly and annotation for red clover (Trifolium pratense; Fabaceae).</title>
        <authorList>
            <person name="Istvanek J."/>
            <person name="Jaros M."/>
            <person name="Krenek A."/>
            <person name="Repkova J."/>
        </authorList>
    </citation>
    <scope>NUCLEOTIDE SEQUENCE [LARGE SCALE GENOMIC DNA]</scope>
    <source>
        <strain evidence="3">cv. Tatra</strain>
        <tissue evidence="2">Young leaves</tissue>
    </source>
</reference>
<dbReference type="EMBL" id="ASHM01000633">
    <property type="protein sequence ID" value="PNY05114.1"/>
    <property type="molecule type" value="Genomic_DNA"/>
</dbReference>
<organism evidence="2 3">
    <name type="scientific">Trifolium pratense</name>
    <name type="common">Red clover</name>
    <dbReference type="NCBI Taxonomy" id="57577"/>
    <lineage>
        <taxon>Eukaryota</taxon>
        <taxon>Viridiplantae</taxon>
        <taxon>Streptophyta</taxon>
        <taxon>Embryophyta</taxon>
        <taxon>Tracheophyta</taxon>
        <taxon>Spermatophyta</taxon>
        <taxon>Magnoliopsida</taxon>
        <taxon>eudicotyledons</taxon>
        <taxon>Gunneridae</taxon>
        <taxon>Pentapetalae</taxon>
        <taxon>rosids</taxon>
        <taxon>fabids</taxon>
        <taxon>Fabales</taxon>
        <taxon>Fabaceae</taxon>
        <taxon>Papilionoideae</taxon>
        <taxon>50 kb inversion clade</taxon>
        <taxon>NPAAA clade</taxon>
        <taxon>Hologalegina</taxon>
        <taxon>IRL clade</taxon>
        <taxon>Trifolieae</taxon>
        <taxon>Trifolium</taxon>
    </lineage>
</organism>
<sequence length="149" mass="17366">MQGKGTTEDLTFDPEIERTLRAKKKVVRLAQASIYEEEKETLDDKSMVEHNPPPPSPQRRTMGEYCRKIDMEQISLGFRLANPVNFDIKSIILACLRENQFDGRANRNPWDHLSRFSETRQIQKVLNYITGDHKKLRMFAFSLNGHTKD</sequence>